<accession>A0ABZ1RPU4</accession>
<reference evidence="1" key="1">
    <citation type="submission" date="2022-10" db="EMBL/GenBank/DDBJ databases">
        <title>The complete genomes of actinobacterial strains from the NBC collection.</title>
        <authorList>
            <person name="Joergensen T.S."/>
            <person name="Alvarez Arevalo M."/>
            <person name="Sterndorff E.B."/>
            <person name="Faurdal D."/>
            <person name="Vuksanovic O."/>
            <person name="Mourched A.-S."/>
            <person name="Charusanti P."/>
            <person name="Shaw S."/>
            <person name="Blin K."/>
            <person name="Weber T."/>
        </authorList>
    </citation>
    <scope>NUCLEOTIDE SEQUENCE</scope>
    <source>
        <strain evidence="1">NBC_00283</strain>
    </source>
</reference>
<gene>
    <name evidence="1" type="ORF">OHU17_24455</name>
</gene>
<dbReference type="EMBL" id="CP108057">
    <property type="protein sequence ID" value="WUO48731.1"/>
    <property type="molecule type" value="Genomic_DNA"/>
</dbReference>
<evidence type="ECO:0000313" key="1">
    <source>
        <dbReference type="EMBL" id="WUO48731.1"/>
    </source>
</evidence>
<protein>
    <submittedName>
        <fullName evidence="1">Uncharacterized protein</fullName>
    </submittedName>
</protein>
<dbReference type="Proteomes" id="UP001432075">
    <property type="component" value="Chromosome"/>
</dbReference>
<organism evidence="1 2">
    <name type="scientific">Streptomyces goshikiensis</name>
    <dbReference type="NCBI Taxonomy" id="1942"/>
    <lineage>
        <taxon>Bacteria</taxon>
        <taxon>Bacillati</taxon>
        <taxon>Actinomycetota</taxon>
        <taxon>Actinomycetes</taxon>
        <taxon>Kitasatosporales</taxon>
        <taxon>Streptomycetaceae</taxon>
        <taxon>Streptomyces</taxon>
    </lineage>
</organism>
<proteinExistence type="predicted"/>
<name>A0ABZ1RPU4_9ACTN</name>
<keyword evidence="2" id="KW-1185">Reference proteome</keyword>
<evidence type="ECO:0000313" key="2">
    <source>
        <dbReference type="Proteomes" id="UP001432075"/>
    </source>
</evidence>
<dbReference type="RefSeq" id="WP_328776577.1">
    <property type="nucleotide sequence ID" value="NZ_CP108057.1"/>
</dbReference>
<sequence>MSRTAHHIRSRRAPAPDAALRDEHVNAEHVHTVLVHTVLVRDLRFSARCLAEAARAGRRARPQALRRHVTVRRLPRYLRDSSVAVMAAQEERRARQRLRADVRSVLLLGHAEDADVLPARHRHGVLWLA</sequence>